<dbReference type="PANTHER" id="PTHR10663:SF344">
    <property type="entry name" value="BREFELDIN A-INHIBITED GUANINE NUCLEOTIDE-EXCHANGE PROTEIN 3"/>
    <property type="match status" value="1"/>
</dbReference>
<feature type="domain" description="Mon2/Sec7/BIG1-like HDS" evidence="2">
    <location>
        <begin position="1338"/>
        <end position="1408"/>
    </location>
</feature>
<feature type="region of interest" description="Disordered" evidence="1">
    <location>
        <begin position="286"/>
        <end position="310"/>
    </location>
</feature>
<feature type="compositionally biased region" description="Basic and acidic residues" evidence="1">
    <location>
        <begin position="643"/>
        <end position="664"/>
    </location>
</feature>
<dbReference type="InterPro" id="IPR016024">
    <property type="entry name" value="ARM-type_fold"/>
</dbReference>
<organism evidence="5 6">
    <name type="scientific">Paramuricea clavata</name>
    <name type="common">Red gorgonian</name>
    <name type="synonym">Violescent sea-whip</name>
    <dbReference type="NCBI Taxonomy" id="317549"/>
    <lineage>
        <taxon>Eukaryota</taxon>
        <taxon>Metazoa</taxon>
        <taxon>Cnidaria</taxon>
        <taxon>Anthozoa</taxon>
        <taxon>Octocorallia</taxon>
        <taxon>Malacalcyonacea</taxon>
        <taxon>Plexauridae</taxon>
        <taxon>Paramuricea</taxon>
    </lineage>
</organism>
<evidence type="ECO:0000259" key="4">
    <source>
        <dbReference type="Pfam" id="PF20252"/>
    </source>
</evidence>
<name>A0A6S7HM81_PARCT</name>
<dbReference type="SUPFAM" id="SSF48425">
    <property type="entry name" value="Sec7 domain"/>
    <property type="match status" value="1"/>
</dbReference>
<dbReference type="Proteomes" id="UP001152795">
    <property type="component" value="Unassembled WGS sequence"/>
</dbReference>
<dbReference type="Pfam" id="PF16213">
    <property type="entry name" value="DCB"/>
    <property type="match status" value="1"/>
</dbReference>
<feature type="compositionally biased region" description="Basic residues" evidence="1">
    <location>
        <begin position="597"/>
        <end position="608"/>
    </location>
</feature>
<protein>
    <submittedName>
        <fullName evidence="5">Brefeldin A-inhibited guanine nucleotide-exchange 3-like</fullName>
    </submittedName>
</protein>
<dbReference type="GO" id="GO:0032012">
    <property type="term" value="P:regulation of ARF protein signal transduction"/>
    <property type="evidence" value="ECO:0007669"/>
    <property type="project" value="InterPro"/>
</dbReference>
<feature type="domain" description="Sec7/BIG1-like C-terminal" evidence="4">
    <location>
        <begin position="1877"/>
        <end position="2122"/>
    </location>
</feature>
<evidence type="ECO:0000259" key="3">
    <source>
        <dbReference type="Pfam" id="PF16213"/>
    </source>
</evidence>
<sequence>METILENLSMDATAGKLKAITDACDEGLVALSRERSARGVEPYELREKCLLPLKLALESRVSKLSSHALGGFHKLISDERFQSLVEGDVHRQLPVQFVNAVVSTPSMSDEIQVEIMKMLLMITCSASCEVHGEYLIKIAEVCIETYTRSSQTWTKTACRATLTQMMSSVCNDLEESLKKEMLSHHSKDMPHSVRGLDLISNESSKILTQDVLMLMKHFCLRLSPSQSGSTLQNDVLSLYLEAVYVLVSSLSVAIRQQKDFINVLWQYLCPTLIHLLGSPVSEVGAKTKNQGAYPEDGGRGGRGAGSPLKSKPLQSVARIIYNISKELIRLVGPMGTMRPVLESLFHRIILYPPPQQRAEALKAINDIFASPSHVVDIAGPVILDPSTPPTPDSPTEQKKSEVDLLKVLLDGIVECSHCPDLSVVGGSMACVVALLGSLEELSQGEGLSQEQVELLKKVEDVDGWEKVEQKNSNKTTEDSPQTIPKFTLANEAFDEDEKIEVHHGKPKHIRWEMDEGPQALTAQKQIHLSLDQMDLETVTQKFANTDRLWDISRTNPDGREQDATEEGNVSNHSKSVHFATDLEEEFTIENREDQRLGRHGNSQRHGIPRRVGLPRRIASSPARSGVVRRSASFDGKSKAKPVINDRRRVNGDHVPSKVLRNDKQRLHRSNSDVGNSPTDDYEDELLEKRPAVSRSILRKTKSVSEIPGDTEGNDKAIKPKGILLNSHLNDFTNKKLGLVKINGILISRTRDTRTQVSPEKVVSGPGKVIEKRKSVEENEKEGARNFARCLLGILPSVLSLHDPAAVDEALQQFASDVCEAVTCMALKRKNVPNFGTLRGSSDLLDDTSGKGATSYLHYPILNADGVYTAVYATLKLNLKLHRAGYYSKKQEEELVILEEFINNTHDCGVDVGLSSVWLGELYRLVTTYDILEKAGYKADDVSSNRALIELLSDNNRTPRNSEDTTMDKAMFIHVQDEASMTTTQKQGVKFVRRILLLTWDSLLDVLRVPIESPLVGAVQESIGIALMMASEGKKHHNKERDTVCLSLDGLRRIARLFCTLGIQTGCETVLSQLANASCGGEKAPKNIPKWKAGHVKNKMKLHAAHVLTMDALLAVGLELGSHAPKCWKHVFRCCSYIAGLQNTQFLSDVSDSHPSSKVVEVPSPVSEASSLSDFVSADISSDGSASDIVRQHHDSTPDTTQVLNPTDASRAIYALSTSVDRLFEHAANTLSSDAMVSMLESLAEASADQLEKSSTGVLTYDPQAVIHGNGPLSSNLHFCRMVDMLLRCTRDGKRPLLHLMRAWATVSAHFVQIMCEKKKIFKFALDFIKDTLVVLLNNRNELPHFWFHETLFKPFENILMSGKLNDVDQDQVLHILCELAQSNTGNIKSGWRAICSAARAIHVSSRPALVATEHETPIPQILDIVTLFVENKTALVFSQAAVNCILCLSKCLHVQTAAEEGCDERSLHGSETESNFSEGPYSDMCVPALELLAKVSKKLASIYVKPANVIFHGSHAVMLDNSSSPLSSPSSPIMSVADTIKDSSTLAPNYARSITAMDDSGILRVWYLILDVLTTTVITCPRKYQLQALDTLFDVLHSVSSVPGPQFSILVLTNLLLPMLHTWLEKVTQTPEYWDRTAGNFKQACGLTTELIVGEMGQFLSDQGASECVLTLMQQVLSLLKLAVSQPDEVIARVGCSCFRHLLMSGGALFTEDIWKIICEGLRGAMRSTLAPVKHLIPCYQVGSSSVSGDDGCRVRVLTRRDASWEQTIRHGQLAEQVFLLESQLEEEFDRSEDEFPGNEDEDHRTFFFVISSSDNQESTENTTRIPLRDLVVGLLAHQLLLQSLGLVLLDNQDNSFANLSKNPPANSEDDSSMPGLLNYLSPANLSIIFDCLMESHTVAYEFNNRFGLRSLIQMIVRLCAPANLLRQSTMAFKFYLQTLLEICRYNGEHMSGSSVKRILLGDRNLSPDEENSNPEGVDDHVNVDKDAEWIVRRLSEACSQLSSVYNRLYSSYENEALERNLTSTPDSSPSKLRSHFGDDSLTSIRRKVDSPDILRSDAFCSRDRKHVHIKKNDEMLQLRTWTAMTVDMLEAILHLPTLQFKPILPAIYPAVTSMIPVSGDTKVCRLIYEIVTRGGSIYGII</sequence>
<keyword evidence="6" id="KW-1185">Reference proteome</keyword>
<dbReference type="Pfam" id="PF20252">
    <property type="entry name" value="BIG2_C"/>
    <property type="match status" value="1"/>
</dbReference>
<accession>A0A6S7HM81</accession>
<feature type="domain" description="Mon2/Sec7/BIG1-like dimerisation and cyclophilin-binding" evidence="3">
    <location>
        <begin position="5"/>
        <end position="170"/>
    </location>
</feature>
<dbReference type="GO" id="GO:0005085">
    <property type="term" value="F:guanyl-nucleotide exchange factor activity"/>
    <property type="evidence" value="ECO:0007669"/>
    <property type="project" value="InterPro"/>
</dbReference>
<dbReference type="InterPro" id="IPR035999">
    <property type="entry name" value="Sec7_dom_sf"/>
</dbReference>
<evidence type="ECO:0000259" key="2">
    <source>
        <dbReference type="Pfam" id="PF09324"/>
    </source>
</evidence>
<comment type="caution">
    <text evidence="5">The sequence shown here is derived from an EMBL/GenBank/DDBJ whole genome shotgun (WGS) entry which is preliminary data.</text>
</comment>
<proteinExistence type="predicted"/>
<dbReference type="PANTHER" id="PTHR10663">
    <property type="entry name" value="GUANYL-NUCLEOTIDE EXCHANGE FACTOR"/>
    <property type="match status" value="1"/>
</dbReference>
<evidence type="ECO:0000313" key="6">
    <source>
        <dbReference type="Proteomes" id="UP001152795"/>
    </source>
</evidence>
<evidence type="ECO:0000256" key="1">
    <source>
        <dbReference type="SAM" id="MobiDB-lite"/>
    </source>
</evidence>
<dbReference type="SUPFAM" id="SSF48371">
    <property type="entry name" value="ARM repeat"/>
    <property type="match status" value="1"/>
</dbReference>
<feature type="region of interest" description="Disordered" evidence="1">
    <location>
        <begin position="552"/>
        <end position="576"/>
    </location>
</feature>
<dbReference type="Gene3D" id="1.10.1000.11">
    <property type="entry name" value="Arf Nucleotide-binding Site Opener,domain 2"/>
    <property type="match status" value="1"/>
</dbReference>
<dbReference type="InterPro" id="IPR023394">
    <property type="entry name" value="Sec7_C_sf"/>
</dbReference>
<reference evidence="5" key="1">
    <citation type="submission" date="2020-04" db="EMBL/GenBank/DDBJ databases">
        <authorList>
            <person name="Alioto T."/>
            <person name="Alioto T."/>
            <person name="Gomez Garrido J."/>
        </authorList>
    </citation>
    <scope>NUCLEOTIDE SEQUENCE</scope>
    <source>
        <strain evidence="5">A484AB</strain>
    </source>
</reference>
<dbReference type="InterPro" id="IPR032629">
    <property type="entry name" value="DCB_dom"/>
</dbReference>
<gene>
    <name evidence="5" type="ORF">PACLA_8A057762</name>
</gene>
<dbReference type="EMBL" id="CACRXK020002946">
    <property type="protein sequence ID" value="CAB3996790.1"/>
    <property type="molecule type" value="Genomic_DNA"/>
</dbReference>
<feature type="region of interest" description="Disordered" evidence="1">
    <location>
        <begin position="589"/>
        <end position="681"/>
    </location>
</feature>
<dbReference type="OrthoDB" id="10002886at2759"/>
<evidence type="ECO:0000313" key="5">
    <source>
        <dbReference type="EMBL" id="CAB3996790.1"/>
    </source>
</evidence>
<dbReference type="InterPro" id="IPR046455">
    <property type="entry name" value="Sec7/BIG1-like_C"/>
</dbReference>
<dbReference type="Pfam" id="PF09324">
    <property type="entry name" value="Sec7-like_HDS"/>
    <property type="match status" value="1"/>
</dbReference>
<dbReference type="InterPro" id="IPR015403">
    <property type="entry name" value="Mon2/Sec7/BIG1-like_HDS"/>
</dbReference>